<dbReference type="InterPro" id="IPR056412">
    <property type="entry name" value="Ig_CycH"/>
</dbReference>
<keyword evidence="2" id="KW-0677">Repeat</keyword>
<name>B1XVV4_POLNS</name>
<dbReference type="eggNOG" id="COG4235">
    <property type="taxonomic scope" value="Bacteria"/>
</dbReference>
<organism evidence="8">
    <name type="scientific">Polynucleobacter necessarius subsp. necessarius (strain STIR1)</name>
    <dbReference type="NCBI Taxonomy" id="452638"/>
    <lineage>
        <taxon>Bacteria</taxon>
        <taxon>Pseudomonadati</taxon>
        <taxon>Pseudomonadota</taxon>
        <taxon>Betaproteobacteria</taxon>
        <taxon>Burkholderiales</taxon>
        <taxon>Burkholderiaceae</taxon>
        <taxon>Polynucleobacter</taxon>
    </lineage>
</organism>
<dbReference type="GO" id="GO:0017004">
    <property type="term" value="P:cytochrome complex assembly"/>
    <property type="evidence" value="ECO:0007669"/>
    <property type="project" value="UniProtKB-KW"/>
</dbReference>
<accession>B1XVV4</accession>
<comment type="subcellular location">
    <subcellularLocation>
        <location evidence="1">Cell envelope</location>
    </subcellularLocation>
</comment>
<keyword evidence="4" id="KW-0802">TPR repeat</keyword>
<dbReference type="Pfam" id="PF23914">
    <property type="entry name" value="TPR_CcmH_CycH"/>
    <property type="match status" value="1"/>
</dbReference>
<dbReference type="InterPro" id="IPR011990">
    <property type="entry name" value="TPR-like_helical_dom_sf"/>
</dbReference>
<dbReference type="InterPro" id="IPR051263">
    <property type="entry name" value="C-type_cytochrome_biogenesis"/>
</dbReference>
<dbReference type="SUPFAM" id="SSF48452">
    <property type="entry name" value="TPR-like"/>
    <property type="match status" value="1"/>
</dbReference>
<protein>
    <submittedName>
        <fullName evidence="8">Cytochrome c-type biogenesis protein CcmI</fullName>
    </submittedName>
</protein>
<dbReference type="InterPro" id="IPR056413">
    <property type="entry name" value="TPR_CcmH_CycH"/>
</dbReference>
<gene>
    <name evidence="8" type="ordered locus">Pnec_1375</name>
</gene>
<dbReference type="PANTHER" id="PTHR47870:SF1">
    <property type="entry name" value="CYTOCHROME C-TYPE BIOGENESIS PROTEIN CCMH"/>
    <property type="match status" value="1"/>
</dbReference>
<keyword evidence="5" id="KW-0472">Membrane</keyword>
<dbReference type="Pfam" id="PF23892">
    <property type="entry name" value="Ig_CycH"/>
    <property type="match status" value="1"/>
</dbReference>
<dbReference type="EMBL" id="CP001010">
    <property type="protein sequence ID" value="ACB44481.1"/>
    <property type="molecule type" value="Genomic_DNA"/>
</dbReference>
<dbReference type="STRING" id="452638.Pnec_1375"/>
<keyword evidence="3" id="KW-0201">Cytochrome c-type biogenesis</keyword>
<evidence type="ECO:0000256" key="2">
    <source>
        <dbReference type="ARBA" id="ARBA00022737"/>
    </source>
</evidence>
<dbReference type="AlphaFoldDB" id="B1XVV4"/>
<dbReference type="GO" id="GO:0030313">
    <property type="term" value="C:cell envelope"/>
    <property type="evidence" value="ECO:0007669"/>
    <property type="project" value="UniProtKB-SubCell"/>
</dbReference>
<feature type="domain" description="Cytochrome c-type biogenesis protein H Ig-like" evidence="6">
    <location>
        <begin position="291"/>
        <end position="395"/>
    </location>
</feature>
<dbReference type="InterPro" id="IPR017560">
    <property type="entry name" value="Cyt_c_biogenesis_CcmI"/>
</dbReference>
<dbReference type="PANTHER" id="PTHR47870">
    <property type="entry name" value="CYTOCHROME C-TYPE BIOGENESIS PROTEIN CCMH"/>
    <property type="match status" value="1"/>
</dbReference>
<feature type="transmembrane region" description="Helical" evidence="5">
    <location>
        <begin position="6"/>
        <end position="28"/>
    </location>
</feature>
<keyword evidence="5" id="KW-1133">Transmembrane helix</keyword>
<reference evidence="8" key="1">
    <citation type="submission" date="2008-03" db="EMBL/GenBank/DDBJ databases">
        <title>Complete sequence of Polynucleobacter necessarius STIR1.</title>
        <authorList>
            <consortium name="US DOE Joint Genome Institute"/>
            <person name="Copeland A."/>
            <person name="Lucas S."/>
            <person name="Lapidus A."/>
            <person name="Barry K."/>
            <person name="Detter J.C."/>
            <person name="Glavina del Rio T."/>
            <person name="Hammon N."/>
            <person name="Israni S."/>
            <person name="Dalin E."/>
            <person name="Tice H."/>
            <person name="Pitluck S."/>
            <person name="Chain P."/>
            <person name="Malfatti S."/>
            <person name="Shin M."/>
            <person name="Vergez L."/>
            <person name="Schmutz J."/>
            <person name="Larimer F."/>
            <person name="Land M."/>
            <person name="Hauser L."/>
            <person name="Kyrpides N."/>
            <person name="Kim E."/>
            <person name="Hahn M."/>
            <person name="Richardson P."/>
        </authorList>
    </citation>
    <scope>NUCLEOTIDE SEQUENCE [LARGE SCALE GENOMIC DNA]</scope>
    <source>
        <strain evidence="8">STIR1</strain>
    </source>
</reference>
<evidence type="ECO:0000256" key="5">
    <source>
        <dbReference type="SAM" id="Phobius"/>
    </source>
</evidence>
<dbReference type="KEGG" id="pne:Pnec_1375"/>
<evidence type="ECO:0000256" key="4">
    <source>
        <dbReference type="ARBA" id="ARBA00022803"/>
    </source>
</evidence>
<dbReference type="Gene3D" id="1.25.40.10">
    <property type="entry name" value="Tetratricopeptide repeat domain"/>
    <property type="match status" value="1"/>
</dbReference>
<dbReference type="HOGENOM" id="CLU_036074_1_1_4"/>
<feature type="domain" description="Cytochrome c-type biogenesis protein H TPR" evidence="7">
    <location>
        <begin position="124"/>
        <end position="259"/>
    </location>
</feature>
<sequence>MILVTSFLVFAFLLLVLVLVLVLRPFLFPAKSKATSRRQMNAAIYREELDKLEAEHRDGVINSADYEISHAEMRQRLFQDTIEEDDRVIAGSAKKTAIELCIFIALLSSVLYFSLGDVVRIAQRNSERPVTQEGVEKMVAEFAIKMEKDPGNLKGWAMLACSYRILGRNEDAAKAYARAGNYIDSDPQLLADYADVLASNANGSFAGKPLQLINQALKLDPDNLMALWFSGTAAYNSGNYKGAVQTWEKLANQIPPDTDEARAIRGSISEARAKGGLSSSAPAAVMGKVISGKIELSAELKAKIKLGDIVMVIARKPGERMLVAVLKAPAADFPMSFTLNDALAINPSAPLSQLSEASIEVRISKTVMAKPEAGDLISSAQTVKVGTNSVRLLVDQVRQ</sequence>
<evidence type="ECO:0000313" key="8">
    <source>
        <dbReference type="EMBL" id="ACB44481.1"/>
    </source>
</evidence>
<evidence type="ECO:0000259" key="7">
    <source>
        <dbReference type="Pfam" id="PF23914"/>
    </source>
</evidence>
<evidence type="ECO:0000256" key="3">
    <source>
        <dbReference type="ARBA" id="ARBA00022748"/>
    </source>
</evidence>
<evidence type="ECO:0000256" key="1">
    <source>
        <dbReference type="ARBA" id="ARBA00004196"/>
    </source>
</evidence>
<keyword evidence="5" id="KW-0812">Transmembrane</keyword>
<dbReference type="NCBIfam" id="TIGR03142">
    <property type="entry name" value="cytochro_ccmI"/>
    <property type="match status" value="1"/>
</dbReference>
<feature type="transmembrane region" description="Helical" evidence="5">
    <location>
        <begin position="97"/>
        <end position="115"/>
    </location>
</feature>
<proteinExistence type="predicted"/>
<evidence type="ECO:0000259" key="6">
    <source>
        <dbReference type="Pfam" id="PF23892"/>
    </source>
</evidence>